<keyword evidence="7" id="KW-0227">DNA damage</keyword>
<dbReference type="PANTHER" id="PTHR43152">
    <property type="entry name" value="UVRABC SYSTEM PROTEIN A"/>
    <property type="match status" value="1"/>
</dbReference>
<evidence type="ECO:0000256" key="12">
    <source>
        <dbReference type="ARBA" id="ARBA00022881"/>
    </source>
</evidence>
<proteinExistence type="inferred from homology"/>
<keyword evidence="2" id="KW-0963">Cytoplasm</keyword>
<evidence type="ECO:0000256" key="1">
    <source>
        <dbReference type="ARBA" id="ARBA00004496"/>
    </source>
</evidence>
<dbReference type="InterPro" id="IPR036414">
    <property type="entry name" value="YaeB_N_sf"/>
</dbReference>
<dbReference type="PROSITE" id="PS50893">
    <property type="entry name" value="ABC_TRANSPORTER_2"/>
    <property type="match status" value="1"/>
</dbReference>
<keyword evidence="12" id="KW-0267">Excision nuclease</keyword>
<evidence type="ECO:0000256" key="17">
    <source>
        <dbReference type="ARBA" id="ARBA00039316"/>
    </source>
</evidence>
<dbReference type="GO" id="GO:0016887">
    <property type="term" value="F:ATP hydrolysis activity"/>
    <property type="evidence" value="ECO:0007669"/>
    <property type="project" value="InterPro"/>
</dbReference>
<evidence type="ECO:0000256" key="18">
    <source>
        <dbReference type="ARBA" id="ARBA00042156"/>
    </source>
</evidence>
<protein>
    <recommendedName>
        <fullName evidence="17">UvrABC system protein A</fullName>
    </recommendedName>
    <alternativeName>
        <fullName evidence="18">Excinuclease ABC subunit A</fullName>
    </alternativeName>
</protein>
<dbReference type="Proteomes" id="UP000483018">
    <property type="component" value="Unassembled WGS sequence"/>
</dbReference>
<evidence type="ECO:0000256" key="7">
    <source>
        <dbReference type="ARBA" id="ARBA00022763"/>
    </source>
</evidence>
<keyword evidence="8" id="KW-0228">DNA excision</keyword>
<dbReference type="GO" id="GO:0003677">
    <property type="term" value="F:DNA binding"/>
    <property type="evidence" value="ECO:0007669"/>
    <property type="project" value="UniProtKB-KW"/>
</dbReference>
<keyword evidence="11 21" id="KW-0067">ATP-binding</keyword>
<gene>
    <name evidence="21" type="ORF">GND95_14140</name>
</gene>
<comment type="caution">
    <text evidence="21">The sequence shown here is derived from an EMBL/GenBank/DDBJ whole genome shotgun (WGS) entry which is preliminary data.</text>
</comment>
<dbReference type="RefSeq" id="WP_158741786.1">
    <property type="nucleotide sequence ID" value="NZ_WSLF01000021.1"/>
</dbReference>
<feature type="domain" description="ABC transporter" evidence="19">
    <location>
        <begin position="785"/>
        <end position="1097"/>
    </location>
</feature>
<dbReference type="PROSITE" id="PS00211">
    <property type="entry name" value="ABC_TRANSPORTER_1"/>
    <property type="match status" value="2"/>
</dbReference>
<evidence type="ECO:0000256" key="4">
    <source>
        <dbReference type="ARBA" id="ARBA00022723"/>
    </source>
</evidence>
<dbReference type="Gene3D" id="3.30.1490.20">
    <property type="entry name" value="ATP-grasp fold, A domain"/>
    <property type="match status" value="1"/>
</dbReference>
<dbReference type="InterPro" id="IPR036413">
    <property type="entry name" value="YaeB-like_sf"/>
</dbReference>
<dbReference type="Gene3D" id="2.40.30.70">
    <property type="entry name" value="YaeB-like"/>
    <property type="match status" value="1"/>
</dbReference>
<evidence type="ECO:0000256" key="8">
    <source>
        <dbReference type="ARBA" id="ARBA00022769"/>
    </source>
</evidence>
<dbReference type="InterPro" id="IPR017871">
    <property type="entry name" value="ABC_transporter-like_CS"/>
</dbReference>
<reference evidence="21 22" key="1">
    <citation type="submission" date="2019-12" db="EMBL/GenBank/DDBJ databases">
        <title>Defluviitalea raffinosedens, isolated from a biogas fermenter, genome sequencing and characterization.</title>
        <authorList>
            <person name="Rettenmaier R."/>
            <person name="Schneider M."/>
            <person name="Neuhaus K."/>
            <person name="Liebl W."/>
            <person name="Zverlov V."/>
        </authorList>
    </citation>
    <scope>NUCLEOTIDE SEQUENCE [LARGE SCALE GENOMIC DNA]</scope>
    <source>
        <strain evidence="21 22">249c-K6</strain>
    </source>
</reference>
<dbReference type="InterPro" id="IPR003439">
    <property type="entry name" value="ABC_transporter-like_ATP-bd"/>
</dbReference>
<evidence type="ECO:0000256" key="6">
    <source>
        <dbReference type="ARBA" id="ARBA00022741"/>
    </source>
</evidence>
<dbReference type="GO" id="GO:0008270">
    <property type="term" value="F:zinc ion binding"/>
    <property type="evidence" value="ECO:0007669"/>
    <property type="project" value="UniProtKB-KW"/>
</dbReference>
<dbReference type="GO" id="GO:0005737">
    <property type="term" value="C:cytoplasm"/>
    <property type="evidence" value="ECO:0007669"/>
    <property type="project" value="UniProtKB-SubCell"/>
</dbReference>
<evidence type="ECO:0000313" key="21">
    <source>
        <dbReference type="EMBL" id="KAE9628364.1"/>
    </source>
</evidence>
<evidence type="ECO:0000256" key="14">
    <source>
        <dbReference type="ARBA" id="ARBA00023204"/>
    </source>
</evidence>
<dbReference type="InterPro" id="IPR041552">
    <property type="entry name" value="UvrA_DNA-bd"/>
</dbReference>
<keyword evidence="22" id="KW-1185">Reference proteome</keyword>
<evidence type="ECO:0000256" key="10">
    <source>
        <dbReference type="ARBA" id="ARBA00022833"/>
    </source>
</evidence>
<dbReference type="PROSITE" id="PS01318">
    <property type="entry name" value="TSAA_1"/>
    <property type="match status" value="1"/>
</dbReference>
<name>A0A7C8HF47_9FIRM</name>
<dbReference type="AlphaFoldDB" id="A0A7C8HF47"/>
<keyword evidence="14" id="KW-0234">DNA repair</keyword>
<dbReference type="GO" id="GO:0004518">
    <property type="term" value="F:nuclease activity"/>
    <property type="evidence" value="ECO:0007669"/>
    <property type="project" value="UniProtKB-KW"/>
</dbReference>
<dbReference type="OrthoDB" id="1871503at2"/>
<evidence type="ECO:0000259" key="19">
    <source>
        <dbReference type="PROSITE" id="PS50893"/>
    </source>
</evidence>
<accession>A0A7C8HF47</accession>
<dbReference type="Pfam" id="PF00005">
    <property type="entry name" value="ABC_tran"/>
    <property type="match status" value="1"/>
</dbReference>
<keyword evidence="10" id="KW-0862">Zinc</keyword>
<keyword evidence="4" id="KW-0479">Metal-binding</keyword>
<dbReference type="Pfam" id="PF01980">
    <property type="entry name" value="TrmO_N"/>
    <property type="match status" value="1"/>
</dbReference>
<feature type="domain" description="TsaA-like" evidence="20">
    <location>
        <begin position="115"/>
        <end position="245"/>
    </location>
</feature>
<comment type="similarity">
    <text evidence="16">Belongs to the ABC transporter superfamily. UvrA family.</text>
</comment>
<dbReference type="InterPro" id="IPR013815">
    <property type="entry name" value="ATP_grasp_subdomain_1"/>
</dbReference>
<dbReference type="Gene3D" id="1.20.1580.10">
    <property type="entry name" value="ABC transporter ATPase like domain"/>
    <property type="match status" value="3"/>
</dbReference>
<comment type="similarity">
    <text evidence="15">Belongs to the tRNA methyltransferase O family.</text>
</comment>
<keyword evidence="5" id="KW-0677">Repeat</keyword>
<dbReference type="InterPro" id="IPR023368">
    <property type="entry name" value="UPF0066_cons_site"/>
</dbReference>
<keyword evidence="9" id="KW-0863">Zinc-finger</keyword>
<dbReference type="EMBL" id="WSLF01000021">
    <property type="protein sequence ID" value="KAE9628364.1"/>
    <property type="molecule type" value="Genomic_DNA"/>
</dbReference>
<dbReference type="GO" id="GO:0005524">
    <property type="term" value="F:ATP binding"/>
    <property type="evidence" value="ECO:0007669"/>
    <property type="project" value="UniProtKB-KW"/>
</dbReference>
<dbReference type="PANTHER" id="PTHR43152:SF3">
    <property type="entry name" value="UVRABC SYSTEM PROTEIN A"/>
    <property type="match status" value="1"/>
</dbReference>
<dbReference type="SUPFAM" id="SSF118196">
    <property type="entry name" value="YaeB-like"/>
    <property type="match status" value="1"/>
</dbReference>
<evidence type="ECO:0000313" key="22">
    <source>
        <dbReference type="Proteomes" id="UP000483018"/>
    </source>
</evidence>
<evidence type="ECO:0000259" key="20">
    <source>
        <dbReference type="PROSITE" id="PS51668"/>
    </source>
</evidence>
<evidence type="ECO:0000256" key="2">
    <source>
        <dbReference type="ARBA" id="ARBA00022490"/>
    </source>
</evidence>
<dbReference type="Gene3D" id="3.40.50.300">
    <property type="entry name" value="P-loop containing nucleotide triphosphate hydrolases"/>
    <property type="match status" value="3"/>
</dbReference>
<comment type="subcellular location">
    <subcellularLocation>
        <location evidence="1">Cytoplasm</location>
    </subcellularLocation>
</comment>
<keyword evidence="13" id="KW-0238">DNA-binding</keyword>
<evidence type="ECO:0000256" key="16">
    <source>
        <dbReference type="ARBA" id="ARBA00038000"/>
    </source>
</evidence>
<evidence type="ECO:0000256" key="13">
    <source>
        <dbReference type="ARBA" id="ARBA00023125"/>
    </source>
</evidence>
<keyword evidence="3" id="KW-0949">S-adenosyl-L-methionine</keyword>
<dbReference type="Gene3D" id="1.10.8.280">
    <property type="entry name" value="ABC transporter ATPase domain-like"/>
    <property type="match status" value="1"/>
</dbReference>
<sequence>MKKVEFQPIGDYIPDSEGSRIRIIIKRDLKDALIKLDHFSHCVIFTKEKQGFNCYTAKIVNLIQKTGELLIESDNQLKGELVDIKPYFPCEEKVDHYNKEIVLREEDFESLSFKGESIGKYFNAHDGGIIQFQKSENLSAEAIERVVKYIKEGAFLRIIWWFDRFDDKRYRSCLLCNPPYDNAPKCGVFATRSPVRPNPLASTVVKVKSIDPYNKSIKVLGFDGFDHSMILQVIPYKETDICDIKVPEWVEHWTDCKVFYDINEIELCANGNSNAVYDRVTEYFEELESSEIGEETENLNEIVVEGASIHNLQNINVRIPKEKITVITGVSGSGKSSLAFDTIYHESQKQFLDLIASNTLTGTELKDSRVKKITGLQPSIAIEQKSLGANSRSTVATVTGIGEYLRLLFATIGERICPHCLKAVPENNVCNSCGTIYFKLTPAVFNYNNPDYMCPVCKGLGEELQVDVDLIVTNPELSILDGASPWWGNLRKHRQKPNANWMKGEVLALAEDMKENLEVPFKDLSEEFKKQIFYGSNGRLVTWNYVNPNGRSGTITRPVEGAVNILKRLLAENRTTGSIEHIKRYFINKKCSRCKGERLLEEGRLVKIGDIRYPEAVNMSITTLRNWCHFIYGNLNAIDREKCRDILRKIVTKLKKLEEVGLGYITLDRSIPSLSGGEAQRVKLANQLGSGLSNILYIMDEPSKGLHPKDFQFLIRAICDLKRLKNTVIVVEHRKEFIQMADHLIEIGPGAGNYGGQLLYSGKGEQQMFCDAKDYEYSVKRAVIEENEKIVLKGARTNNLKNIDVSIPLKKMVCVVGVSGSGKSSLVSKTLYPAIEKALGRSVEDVGEYDSISGLDGISNVYYVSQKPIGKNSRSTPGTYTGVFDLIRDYYANLSDAKKAKLTKECFSFNSQKGQCEVCKGAGEIAIPMHFMQDIYVPCQKCKGQRYQESVLKIKYKGYSIGDLLDLEIREVRDIFKNQSSIHRVLDMLCKVGLSYIKFGQSATTLSGGEAQRIKLAKALYDGKTEGAIYILDEPTTGLHDNDTDKLCYIIRELTSRGATVVVIEHNPRIIRQADYIIELGPEGGENGGFLLREGWL</sequence>
<dbReference type="SUPFAM" id="SSF52540">
    <property type="entry name" value="P-loop containing nucleoside triphosphate hydrolases"/>
    <property type="match status" value="2"/>
</dbReference>
<organism evidence="21 22">
    <name type="scientific">Defluviitalea raffinosedens</name>
    <dbReference type="NCBI Taxonomy" id="1450156"/>
    <lineage>
        <taxon>Bacteria</taxon>
        <taxon>Bacillati</taxon>
        <taxon>Bacillota</taxon>
        <taxon>Clostridia</taxon>
        <taxon>Lachnospirales</taxon>
        <taxon>Defluviitaleaceae</taxon>
        <taxon>Defluviitalea</taxon>
    </lineage>
</organism>
<evidence type="ECO:0000256" key="15">
    <source>
        <dbReference type="ARBA" id="ARBA00033753"/>
    </source>
</evidence>
<evidence type="ECO:0000256" key="5">
    <source>
        <dbReference type="ARBA" id="ARBA00022737"/>
    </source>
</evidence>
<dbReference type="Pfam" id="PF17755">
    <property type="entry name" value="UvrA_DNA-bind"/>
    <property type="match status" value="1"/>
</dbReference>
<evidence type="ECO:0000256" key="11">
    <source>
        <dbReference type="ARBA" id="ARBA00022840"/>
    </source>
</evidence>
<dbReference type="InterPro" id="IPR023370">
    <property type="entry name" value="TrmO-like_N"/>
</dbReference>
<evidence type="ECO:0000256" key="9">
    <source>
        <dbReference type="ARBA" id="ARBA00022771"/>
    </source>
</evidence>
<dbReference type="InterPro" id="IPR027417">
    <property type="entry name" value="P-loop_NTPase"/>
</dbReference>
<dbReference type="PROSITE" id="PS51668">
    <property type="entry name" value="TSAA_2"/>
    <property type="match status" value="1"/>
</dbReference>
<keyword evidence="6" id="KW-0547">Nucleotide-binding</keyword>
<evidence type="ECO:0000256" key="3">
    <source>
        <dbReference type="ARBA" id="ARBA00022691"/>
    </source>
</evidence>
<dbReference type="GO" id="GO:0006281">
    <property type="term" value="P:DNA repair"/>
    <property type="evidence" value="ECO:0007669"/>
    <property type="project" value="UniProtKB-KW"/>
</dbReference>